<dbReference type="SUPFAM" id="SSF51126">
    <property type="entry name" value="Pectin lyase-like"/>
    <property type="match status" value="1"/>
</dbReference>
<comment type="caution">
    <text evidence="3">The sequence shown here is derived from an EMBL/GenBank/DDBJ whole genome shotgun (WGS) entry which is preliminary data.</text>
</comment>
<dbReference type="InterPro" id="IPR012334">
    <property type="entry name" value="Pectin_lyas_fold"/>
</dbReference>
<dbReference type="Proteomes" id="UP000245523">
    <property type="component" value="Unassembled WGS sequence"/>
</dbReference>
<dbReference type="EMBL" id="QGHD01000005">
    <property type="protein sequence ID" value="PWL03533.1"/>
    <property type="molecule type" value="Genomic_DNA"/>
</dbReference>
<proteinExistence type="predicted"/>
<evidence type="ECO:0000313" key="3">
    <source>
        <dbReference type="EMBL" id="PWL03533.1"/>
    </source>
</evidence>
<feature type="signal peptide" evidence="1">
    <location>
        <begin position="1"/>
        <end position="17"/>
    </location>
</feature>
<name>A0ABX5LQL0_9BACT</name>
<organism evidence="3 4">
    <name type="scientific">Hallerella porci</name>
    <dbReference type="NCBI Taxonomy" id="1945871"/>
    <lineage>
        <taxon>Bacteria</taxon>
        <taxon>Pseudomonadati</taxon>
        <taxon>Fibrobacterota</taxon>
        <taxon>Fibrobacteria</taxon>
        <taxon>Fibrobacterales</taxon>
        <taxon>Fibrobacteraceae</taxon>
        <taxon>Hallerella</taxon>
    </lineage>
</organism>
<dbReference type="RefSeq" id="WP_106197993.1">
    <property type="nucleotide sequence ID" value="NZ_JAXEIU010000049.1"/>
</dbReference>
<dbReference type="Gene3D" id="2.160.20.10">
    <property type="entry name" value="Single-stranded right-handed beta-helix, Pectin lyase-like"/>
    <property type="match status" value="1"/>
</dbReference>
<evidence type="ECO:0000313" key="4">
    <source>
        <dbReference type="Proteomes" id="UP000245523"/>
    </source>
</evidence>
<feature type="chain" id="PRO_5045579963" description="Right handed beta helix domain-containing protein" evidence="1">
    <location>
        <begin position="18"/>
        <end position="233"/>
    </location>
</feature>
<sequence length="233" mass="26485">MKKILIFFALLSASVFAVTPFPSVKHHKVFLPAISSPYLLETSFVLAENDTLEIEPGVEVFFSGYAKLYLRGTVRIEGSVQKPIAFLNADSAESWNGIYLSTGENYFHVKNLRIENAFRNTIIRSQGLFENVKFVNNYYGLWVENSPHFELVGCDFKRNRFALSVGVGSVRFRNTKIQENVFGLYLYKGTSFDGDAKSVANNLEADIRRELDEHTGKSSRISKSVWQRIEAEF</sequence>
<keyword evidence="1" id="KW-0732">Signal</keyword>
<evidence type="ECO:0000256" key="1">
    <source>
        <dbReference type="SAM" id="SignalP"/>
    </source>
</evidence>
<reference evidence="3 4" key="1">
    <citation type="submission" date="2018-05" db="EMBL/GenBank/DDBJ databases">
        <title>Animal gut microbial communities from fecal samples from Wisconsin, USA.</title>
        <authorList>
            <person name="Neumann A."/>
        </authorList>
    </citation>
    <scope>NUCLEOTIDE SEQUENCE [LARGE SCALE GENOMIC DNA]</scope>
    <source>
        <strain evidence="3 4">UWS4</strain>
    </source>
</reference>
<accession>A0ABX5LQL0</accession>
<dbReference type="InterPro" id="IPR039448">
    <property type="entry name" value="Beta_helix"/>
</dbReference>
<dbReference type="Pfam" id="PF13229">
    <property type="entry name" value="Beta_helix"/>
    <property type="match status" value="1"/>
</dbReference>
<keyword evidence="4" id="KW-1185">Reference proteome</keyword>
<feature type="domain" description="Right handed beta helix" evidence="2">
    <location>
        <begin position="96"/>
        <end position="188"/>
    </location>
</feature>
<protein>
    <recommendedName>
        <fullName evidence="2">Right handed beta helix domain-containing protein</fullName>
    </recommendedName>
</protein>
<gene>
    <name evidence="3" type="ORF">B0H50_10577</name>
</gene>
<evidence type="ECO:0000259" key="2">
    <source>
        <dbReference type="Pfam" id="PF13229"/>
    </source>
</evidence>
<dbReference type="InterPro" id="IPR011050">
    <property type="entry name" value="Pectin_lyase_fold/virulence"/>
</dbReference>